<proteinExistence type="predicted"/>
<dbReference type="InterPro" id="IPR000073">
    <property type="entry name" value="AB_hydrolase_1"/>
</dbReference>
<dbReference type="Gene3D" id="3.40.50.1820">
    <property type="entry name" value="alpha/beta hydrolase"/>
    <property type="match status" value="1"/>
</dbReference>
<name>A0ABP8L263_9BURK</name>
<reference evidence="3" key="1">
    <citation type="journal article" date="2019" name="Int. J. Syst. Evol. Microbiol.">
        <title>The Global Catalogue of Microorganisms (GCM) 10K type strain sequencing project: providing services to taxonomists for standard genome sequencing and annotation.</title>
        <authorList>
            <consortium name="The Broad Institute Genomics Platform"/>
            <consortium name="The Broad Institute Genome Sequencing Center for Infectious Disease"/>
            <person name="Wu L."/>
            <person name="Ma J."/>
        </authorList>
    </citation>
    <scope>NUCLEOTIDE SEQUENCE [LARGE SCALE GENOMIC DNA]</scope>
    <source>
        <strain evidence="3">JCM 31890</strain>
    </source>
</reference>
<evidence type="ECO:0000259" key="1">
    <source>
        <dbReference type="Pfam" id="PF00561"/>
    </source>
</evidence>
<dbReference type="InterPro" id="IPR029058">
    <property type="entry name" value="AB_hydrolase_fold"/>
</dbReference>
<keyword evidence="2" id="KW-0378">Hydrolase</keyword>
<protein>
    <submittedName>
        <fullName evidence="2">Alpha/beta hydrolase</fullName>
    </submittedName>
</protein>
<dbReference type="GO" id="GO:0016787">
    <property type="term" value="F:hydrolase activity"/>
    <property type="evidence" value="ECO:0007669"/>
    <property type="project" value="UniProtKB-KW"/>
</dbReference>
<dbReference type="SUPFAM" id="SSF53474">
    <property type="entry name" value="alpha/beta-Hydrolases"/>
    <property type="match status" value="1"/>
</dbReference>
<keyword evidence="3" id="KW-1185">Reference proteome</keyword>
<comment type="caution">
    <text evidence="2">The sequence shown here is derived from an EMBL/GenBank/DDBJ whole genome shotgun (WGS) entry which is preliminary data.</text>
</comment>
<evidence type="ECO:0000313" key="2">
    <source>
        <dbReference type="EMBL" id="GAA4420660.1"/>
    </source>
</evidence>
<dbReference type="EMBL" id="BAABEX010000007">
    <property type="protein sequence ID" value="GAA4420660.1"/>
    <property type="molecule type" value="Genomic_DNA"/>
</dbReference>
<dbReference type="Proteomes" id="UP001501788">
    <property type="component" value="Unassembled WGS sequence"/>
</dbReference>
<sequence length="273" mass="30117">MSQFHTKATIPDSPDSDLPPPSLSLLALELRAPWEFGAVLPAWPVLQRAPLGDGHTVIVFPGLTAGDATTLPLRRYLESRNYTTQGWGQGLNLGPREGVLERVKEMVHRASDESGASVSLVGWSLGGIYARELAKELPDRVRCVITLGTPFAGPHTSTNAWRIYELASGRSVHRESEHYNLPEAPPVPTTSIFSRTDGVVAWRGSLQAPADHNPHTENIEVVASHFGIGLNPSAWWAVADRLHQRHGPDRPWMPFKRPRLPGLHLVFPDPYRP</sequence>
<dbReference type="Pfam" id="PF00561">
    <property type="entry name" value="Abhydrolase_1"/>
    <property type="match status" value="1"/>
</dbReference>
<dbReference type="RefSeq" id="WP_345061514.1">
    <property type="nucleotide sequence ID" value="NZ_BAABEX010000007.1"/>
</dbReference>
<feature type="domain" description="AB hydrolase-1" evidence="1">
    <location>
        <begin position="103"/>
        <end position="162"/>
    </location>
</feature>
<accession>A0ABP8L263</accession>
<gene>
    <name evidence="2" type="ORF">GCM10023090_08600</name>
</gene>
<organism evidence="2 3">
    <name type="scientific">Acidovorax lacteus</name>
    <dbReference type="NCBI Taxonomy" id="1924988"/>
    <lineage>
        <taxon>Bacteria</taxon>
        <taxon>Pseudomonadati</taxon>
        <taxon>Pseudomonadota</taxon>
        <taxon>Betaproteobacteria</taxon>
        <taxon>Burkholderiales</taxon>
        <taxon>Comamonadaceae</taxon>
        <taxon>Acidovorax</taxon>
    </lineage>
</organism>
<evidence type="ECO:0000313" key="3">
    <source>
        <dbReference type="Proteomes" id="UP001501788"/>
    </source>
</evidence>